<proteinExistence type="predicted"/>
<dbReference type="Proteomes" id="UP000199520">
    <property type="component" value="Unassembled WGS sequence"/>
</dbReference>
<evidence type="ECO:0000313" key="2">
    <source>
        <dbReference type="Proteomes" id="UP000199520"/>
    </source>
</evidence>
<dbReference type="AlphaFoldDB" id="A0A1I4JNM9"/>
<name>A0A1I4JNM9_9FIRM</name>
<dbReference type="RefSeq" id="WP_007936179.1">
    <property type="nucleotide sequence ID" value="NZ_FOTS01000013.1"/>
</dbReference>
<sequence length="48" mass="5148">MKINAKGVSPEVVAVITAAIYEMLGTGFQAVKIIRNSNEWSIAGRKNA</sequence>
<dbReference type="STRING" id="1123291.SAMN04490355_101355"/>
<accession>A0A1I4JNM9</accession>
<gene>
    <name evidence="1" type="ORF">SAMN04490355_101355</name>
</gene>
<keyword evidence="2" id="KW-1185">Reference proteome</keyword>
<evidence type="ECO:0000313" key="1">
    <source>
        <dbReference type="EMBL" id="SFL68198.1"/>
    </source>
</evidence>
<reference evidence="2" key="1">
    <citation type="submission" date="2016-10" db="EMBL/GenBank/DDBJ databases">
        <authorList>
            <person name="Varghese N."/>
            <person name="Submissions S."/>
        </authorList>
    </citation>
    <scope>NUCLEOTIDE SEQUENCE [LARGE SCALE GENOMIC DNA]</scope>
    <source>
        <strain evidence="2">DSM 13327</strain>
    </source>
</reference>
<dbReference type="EMBL" id="FOTS01000013">
    <property type="protein sequence ID" value="SFL68198.1"/>
    <property type="molecule type" value="Genomic_DNA"/>
</dbReference>
<organism evidence="1 2">
    <name type="scientific">Pelosinus propionicus DSM 13327</name>
    <dbReference type="NCBI Taxonomy" id="1123291"/>
    <lineage>
        <taxon>Bacteria</taxon>
        <taxon>Bacillati</taxon>
        <taxon>Bacillota</taxon>
        <taxon>Negativicutes</taxon>
        <taxon>Selenomonadales</taxon>
        <taxon>Sporomusaceae</taxon>
        <taxon>Pelosinus</taxon>
    </lineage>
</organism>
<protein>
    <recommendedName>
        <fullName evidence="3">Methylmalonyl-CoA carboxyltransferase 12S subunit</fullName>
    </recommendedName>
</protein>
<evidence type="ECO:0008006" key="3">
    <source>
        <dbReference type="Google" id="ProtNLM"/>
    </source>
</evidence>